<gene>
    <name evidence="1" type="ORF">FRACYDRAFT_270556</name>
</gene>
<dbReference type="AlphaFoldDB" id="A0A1E7F2L1"/>
<reference evidence="1 2" key="1">
    <citation type="submission" date="2016-09" db="EMBL/GenBank/DDBJ databases">
        <title>Extensive genetic diversity and differential bi-allelic expression allows diatom success in the polar Southern Ocean.</title>
        <authorList>
            <consortium name="DOE Joint Genome Institute"/>
            <person name="Mock T."/>
            <person name="Otillar R.P."/>
            <person name="Strauss J."/>
            <person name="Dupont C."/>
            <person name="Frickenhaus S."/>
            <person name="Maumus F."/>
            <person name="Mcmullan M."/>
            <person name="Sanges R."/>
            <person name="Schmutz J."/>
            <person name="Toseland A."/>
            <person name="Valas R."/>
            <person name="Veluchamy A."/>
            <person name="Ward B.J."/>
            <person name="Allen A."/>
            <person name="Barry K."/>
            <person name="Falciatore A."/>
            <person name="Ferrante M."/>
            <person name="Fortunato A.E."/>
            <person name="Gloeckner G."/>
            <person name="Gruber A."/>
            <person name="Hipkin R."/>
            <person name="Janech M."/>
            <person name="Kroth P."/>
            <person name="Leese F."/>
            <person name="Lindquist E."/>
            <person name="Lyon B.R."/>
            <person name="Martin J."/>
            <person name="Mayer C."/>
            <person name="Parker M."/>
            <person name="Quesneville H."/>
            <person name="Raymond J."/>
            <person name="Uhlig C."/>
            <person name="Valentin K.U."/>
            <person name="Worden A.Z."/>
            <person name="Armbrust E.V."/>
            <person name="Bowler C."/>
            <person name="Green B."/>
            <person name="Moulton V."/>
            <person name="Van Oosterhout C."/>
            <person name="Grigoriev I."/>
        </authorList>
    </citation>
    <scope>NUCLEOTIDE SEQUENCE [LARGE SCALE GENOMIC DNA]</scope>
    <source>
        <strain evidence="1 2">CCMP1102</strain>
    </source>
</reference>
<evidence type="ECO:0000313" key="1">
    <source>
        <dbReference type="EMBL" id="OEU12235.1"/>
    </source>
</evidence>
<evidence type="ECO:0000313" key="2">
    <source>
        <dbReference type="Proteomes" id="UP000095751"/>
    </source>
</evidence>
<proteinExistence type="predicted"/>
<dbReference type="InParanoid" id="A0A1E7F2L1"/>
<accession>A0A1E7F2L1</accession>
<name>A0A1E7F2L1_9STRA</name>
<sequence length="95" mass="10433">MATTMTTTTTTTVGGGGGYHYGIYGIKNNNNNNSNNNNDNNNSIHRIKLCCPYELARAYSVPSSASLKVARDRAIGDESDVLETSTRYLREQKIQ</sequence>
<keyword evidence="2" id="KW-1185">Reference proteome</keyword>
<dbReference type="KEGG" id="fcy:FRACYDRAFT_270556"/>
<protein>
    <submittedName>
        <fullName evidence="1">Uncharacterized protein</fullName>
    </submittedName>
</protein>
<dbReference type="Proteomes" id="UP000095751">
    <property type="component" value="Unassembled WGS sequence"/>
</dbReference>
<dbReference type="EMBL" id="KV784365">
    <property type="protein sequence ID" value="OEU12235.1"/>
    <property type="molecule type" value="Genomic_DNA"/>
</dbReference>
<organism evidence="1 2">
    <name type="scientific">Fragilariopsis cylindrus CCMP1102</name>
    <dbReference type="NCBI Taxonomy" id="635003"/>
    <lineage>
        <taxon>Eukaryota</taxon>
        <taxon>Sar</taxon>
        <taxon>Stramenopiles</taxon>
        <taxon>Ochrophyta</taxon>
        <taxon>Bacillariophyta</taxon>
        <taxon>Bacillariophyceae</taxon>
        <taxon>Bacillariophycidae</taxon>
        <taxon>Bacillariales</taxon>
        <taxon>Bacillariaceae</taxon>
        <taxon>Fragilariopsis</taxon>
    </lineage>
</organism>